<dbReference type="Gene3D" id="3.40.30.10">
    <property type="entry name" value="Glutaredoxin"/>
    <property type="match status" value="1"/>
</dbReference>
<sequence length="184" mass="20912">MALVESTMPPLGTPAHEFLLDGVDGKAYSLHSYSEKEIIVILFMCNHCPYVKAVLKRIIGLQNEFIDRGVQFIGINPNDAIRYPDDSLENMKIIAKENNFSFPYLIDPSQETAKLYDAVCTPDLYVYGKDRKLAYRGRIDDNWENPKKVTRHDLRLALESILTGQLVANEQIPSMGCSIKWKTT</sequence>
<dbReference type="InterPro" id="IPR036249">
    <property type="entry name" value="Thioredoxin-like_sf"/>
</dbReference>
<dbReference type="InterPro" id="IPR013766">
    <property type="entry name" value="Thioredoxin_domain"/>
</dbReference>
<dbReference type="Pfam" id="PF00578">
    <property type="entry name" value="AhpC-TSA"/>
    <property type="match status" value="1"/>
</dbReference>
<proteinExistence type="predicted"/>
<gene>
    <name evidence="2" type="ORF">METZ01_LOCUS418750</name>
</gene>
<dbReference type="InterPro" id="IPR000866">
    <property type="entry name" value="AhpC/TSA"/>
</dbReference>
<dbReference type="SUPFAM" id="SSF52833">
    <property type="entry name" value="Thioredoxin-like"/>
    <property type="match status" value="1"/>
</dbReference>
<feature type="domain" description="Thioredoxin" evidence="1">
    <location>
        <begin position="9"/>
        <end position="163"/>
    </location>
</feature>
<protein>
    <recommendedName>
        <fullName evidence="1">Thioredoxin domain-containing protein</fullName>
    </recommendedName>
</protein>
<dbReference type="GO" id="GO:0016491">
    <property type="term" value="F:oxidoreductase activity"/>
    <property type="evidence" value="ECO:0007669"/>
    <property type="project" value="InterPro"/>
</dbReference>
<name>A0A382X3W8_9ZZZZ</name>
<dbReference type="InterPro" id="IPR047262">
    <property type="entry name" value="PRX-like1"/>
</dbReference>
<dbReference type="PANTHER" id="PTHR43640:SF1">
    <property type="entry name" value="THIOREDOXIN-DEPENDENT PEROXIREDOXIN"/>
    <property type="match status" value="1"/>
</dbReference>
<dbReference type="AlphaFoldDB" id="A0A382X3W8"/>
<organism evidence="2">
    <name type="scientific">marine metagenome</name>
    <dbReference type="NCBI Taxonomy" id="408172"/>
    <lineage>
        <taxon>unclassified sequences</taxon>
        <taxon>metagenomes</taxon>
        <taxon>ecological metagenomes</taxon>
    </lineage>
</organism>
<dbReference type="PROSITE" id="PS51352">
    <property type="entry name" value="THIOREDOXIN_2"/>
    <property type="match status" value="1"/>
</dbReference>
<accession>A0A382X3W8</accession>
<dbReference type="CDD" id="cd02969">
    <property type="entry name" value="PRX_like1"/>
    <property type="match status" value="1"/>
</dbReference>
<reference evidence="2" key="1">
    <citation type="submission" date="2018-05" db="EMBL/GenBank/DDBJ databases">
        <authorList>
            <person name="Lanie J.A."/>
            <person name="Ng W.-L."/>
            <person name="Kazmierczak K.M."/>
            <person name="Andrzejewski T.M."/>
            <person name="Davidsen T.M."/>
            <person name="Wayne K.J."/>
            <person name="Tettelin H."/>
            <person name="Glass J.I."/>
            <person name="Rusch D."/>
            <person name="Podicherti R."/>
            <person name="Tsui H.-C.T."/>
            <person name="Winkler M.E."/>
        </authorList>
    </citation>
    <scope>NUCLEOTIDE SEQUENCE</scope>
</reference>
<evidence type="ECO:0000259" key="1">
    <source>
        <dbReference type="PROSITE" id="PS51352"/>
    </source>
</evidence>
<dbReference type="GO" id="GO:0016209">
    <property type="term" value="F:antioxidant activity"/>
    <property type="evidence" value="ECO:0007669"/>
    <property type="project" value="InterPro"/>
</dbReference>
<dbReference type="EMBL" id="UINC01164839">
    <property type="protein sequence ID" value="SVD65896.1"/>
    <property type="molecule type" value="Genomic_DNA"/>
</dbReference>
<evidence type="ECO:0000313" key="2">
    <source>
        <dbReference type="EMBL" id="SVD65896.1"/>
    </source>
</evidence>
<dbReference type="PANTHER" id="PTHR43640">
    <property type="entry name" value="OS07G0260300 PROTEIN"/>
    <property type="match status" value="1"/>
</dbReference>